<keyword evidence="1" id="KW-0547">Nucleotide-binding</keyword>
<dbReference type="Gene3D" id="1.20.120.1080">
    <property type="match status" value="1"/>
</dbReference>
<dbReference type="Pfam" id="PF11898">
    <property type="entry name" value="DUF3418"/>
    <property type="match status" value="1"/>
</dbReference>
<dbReference type="GO" id="GO:0005524">
    <property type="term" value="F:ATP binding"/>
    <property type="evidence" value="ECO:0007669"/>
    <property type="project" value="UniProtKB-KW"/>
</dbReference>
<dbReference type="EMBL" id="BEXT01000001">
    <property type="protein sequence ID" value="GBC60441.1"/>
    <property type="molecule type" value="Genomic_DNA"/>
</dbReference>
<evidence type="ECO:0000259" key="5">
    <source>
        <dbReference type="PROSITE" id="PS51192"/>
    </source>
</evidence>
<dbReference type="PANTHER" id="PTHR18934:SF99">
    <property type="entry name" value="ATP-DEPENDENT RNA HELICASE DHX37-RELATED"/>
    <property type="match status" value="1"/>
</dbReference>
<dbReference type="GO" id="GO:0003724">
    <property type="term" value="F:RNA helicase activity"/>
    <property type="evidence" value="ECO:0007669"/>
    <property type="project" value="InterPro"/>
</dbReference>
<organism evidence="7 8">
    <name type="scientific">Desulfonema ishimotonii</name>
    <dbReference type="NCBI Taxonomy" id="45657"/>
    <lineage>
        <taxon>Bacteria</taxon>
        <taxon>Pseudomonadati</taxon>
        <taxon>Thermodesulfobacteriota</taxon>
        <taxon>Desulfobacteria</taxon>
        <taxon>Desulfobacterales</taxon>
        <taxon>Desulfococcaceae</taxon>
        <taxon>Desulfonema</taxon>
    </lineage>
</organism>
<feature type="domain" description="Helicase ATP-binding" evidence="5">
    <location>
        <begin position="69"/>
        <end position="232"/>
    </location>
</feature>
<dbReference type="SMART" id="SM00490">
    <property type="entry name" value="HELICc"/>
    <property type="match status" value="1"/>
</dbReference>
<keyword evidence="2" id="KW-0378">Hydrolase</keyword>
<proteinExistence type="predicted"/>
<dbReference type="GO" id="GO:0003723">
    <property type="term" value="F:RNA binding"/>
    <property type="evidence" value="ECO:0007669"/>
    <property type="project" value="TreeGrafter"/>
</dbReference>
<dbReference type="Pfam" id="PF00271">
    <property type="entry name" value="Helicase_C"/>
    <property type="match status" value="1"/>
</dbReference>
<dbReference type="NCBIfam" id="TIGR01967">
    <property type="entry name" value="DEAH_box_HrpA"/>
    <property type="match status" value="1"/>
</dbReference>
<dbReference type="InterPro" id="IPR011709">
    <property type="entry name" value="DEAD-box_helicase_OB_fold"/>
</dbReference>
<dbReference type="Pfam" id="PF07717">
    <property type="entry name" value="OB_NTP_bind"/>
    <property type="match status" value="1"/>
</dbReference>
<comment type="caution">
    <text evidence="7">The sequence shown here is derived from an EMBL/GenBank/DDBJ whole genome shotgun (WGS) entry which is preliminary data.</text>
</comment>
<keyword evidence="4" id="KW-0067">ATP-binding</keyword>
<dbReference type="PROSITE" id="PS51192">
    <property type="entry name" value="HELICASE_ATP_BIND_1"/>
    <property type="match status" value="1"/>
</dbReference>
<evidence type="ECO:0000313" key="8">
    <source>
        <dbReference type="Proteomes" id="UP000288096"/>
    </source>
</evidence>
<dbReference type="CDD" id="cd18791">
    <property type="entry name" value="SF2_C_RHA"/>
    <property type="match status" value="1"/>
</dbReference>
<dbReference type="InterPro" id="IPR011545">
    <property type="entry name" value="DEAD/DEAH_box_helicase_dom"/>
</dbReference>
<name>A0A401FU03_9BACT</name>
<accession>A0A401FU03</accession>
<dbReference type="Pfam" id="PF21010">
    <property type="entry name" value="HA2_C"/>
    <property type="match status" value="1"/>
</dbReference>
<dbReference type="SMART" id="SM00487">
    <property type="entry name" value="DEXDc"/>
    <property type="match status" value="1"/>
</dbReference>
<dbReference type="InterPro" id="IPR003593">
    <property type="entry name" value="AAA+_ATPase"/>
</dbReference>
<sequence>MGAEQYALRRDINRLRRSCSDPEAGSGKLAELEKRIHFSIEKRAWRRKNRPRPVYDSELPIVAKKEEIVRAISENRVVIISGETGSGKTTQIPKFCLEAGRGIDGRIGCTQPRRIAAMTVSGRIAEELGEDPGQSVGHKIRFQDQTGENAFIKIMTDGILLAETQGDPWLNEYDTLIVDEAHERSLNIDFVLGILKTLVRKRRDLKLIITSATIDTEKFSKAFDNAPVIEVSGRMYPVEVRYMAPDGKADEEDQTHVDLAVKAVHKLQQESPYGGDILVFMPTEQDIRETCGLLEGRSYMGVSILPLFGRLSAGDQSRVFARMTGRKIIVATNVAETSITIPGIKYVVDTGLARISQYSPRSRTTGLPVLPISRSSADQRKGRCGRVANGVCIRLYPEEDYENRPRFTPPEILRSNLAEVILRMIALRLGDVRAFPFIDRPADKNIQDGFRLLDELGAIVRKNGRDGTSRLLLTERGKTMARLPLDPRISRMLIEAREEECLEEMMVIASALSIQDPRERPTDKETQANQAHARFKDTRSDFITLLNIWNIYHENRKQLRSTGKMRKYCKQNFLSFRRMREWRDIHYQIAVILDEQGLKNKKSEGTPVRRPVSGDTAASQGFSPRYAAIHKAVLSGFLSNIATKKEKYIYRAAGERTVMLFPGSSVFQAGGQWVVAAEMVETSRLFARIVANIDVEWLESVGKAQCKYTYSRPRWERDRGEVTASEQVSLYGLIIVPERPVSYGRIHPQEASKIFIRSALVEGDVRQPLPFMKHNRSLIEEIRDQEDKIRRRDLLVNEDDLCAFYEKQLPENIYDIRSLKHFLKTRKSDNFLCMKKADLYHILPDREELNHYPDRISLGNTAFPCDYHFEPGHKKDGVTVKIASALATSVRPESLEWVVPGLFREKITALIKGLPKEYRKQLVPVSTTVEIIADEMSQDREISLITALSRFIYRRFGVDIPASAWATDDLPDHLKMRVAILGPAGEALRASRDAAILAKGISNTVDPDNFESARRQWERDGITDWDFGDLPDTVTLKAETGEKWLAWPGLKADGERLGLRLFRKQREAVTAHRQGVARLYALRFSRELRMLKAQLRLPRNMAQPVQYFGGGKAFEKQLYESIIEELFRKNIRTLSAFEEYARTAGPRISESGKKKTDGALSVLSAYHECRTVLFDLENANRFRNGLLTYLSGLRDALARLIPENFVLLYDAGRMIHLARYVRAIMLRARRGVVNFEKDQAKEREVKVQTDRLNGLLKELSPNVTDEKRQAIEDFFWLIEEYKVSLHAQELKTAVPVSPKRLEKKFGEIRRMV</sequence>
<keyword evidence="8" id="KW-1185">Reference proteome</keyword>
<dbReference type="Pfam" id="PF00270">
    <property type="entry name" value="DEAD"/>
    <property type="match status" value="1"/>
</dbReference>
<dbReference type="SUPFAM" id="SSF52540">
    <property type="entry name" value="P-loop containing nucleoside triphosphate hydrolases"/>
    <property type="match status" value="1"/>
</dbReference>
<dbReference type="GO" id="GO:0016787">
    <property type="term" value="F:hydrolase activity"/>
    <property type="evidence" value="ECO:0007669"/>
    <property type="project" value="UniProtKB-KW"/>
</dbReference>
<evidence type="ECO:0000256" key="1">
    <source>
        <dbReference type="ARBA" id="ARBA00022741"/>
    </source>
</evidence>
<gene>
    <name evidence="7" type="ORF">DENIS_1393</name>
</gene>
<evidence type="ECO:0000256" key="2">
    <source>
        <dbReference type="ARBA" id="ARBA00022801"/>
    </source>
</evidence>
<evidence type="ECO:0000256" key="3">
    <source>
        <dbReference type="ARBA" id="ARBA00022806"/>
    </source>
</evidence>
<dbReference type="OrthoDB" id="9805617at2"/>
<dbReference type="InterPro" id="IPR014001">
    <property type="entry name" value="Helicase_ATP-bd"/>
</dbReference>
<dbReference type="Proteomes" id="UP000288096">
    <property type="component" value="Unassembled WGS sequence"/>
</dbReference>
<reference evidence="8" key="2">
    <citation type="submission" date="2019-01" db="EMBL/GenBank/DDBJ databases">
        <title>Genome sequence of Desulfonema ishimotonii strain Tokyo 01.</title>
        <authorList>
            <person name="Fukui M."/>
        </authorList>
    </citation>
    <scope>NUCLEOTIDE SEQUENCE [LARGE SCALE GENOMIC DNA]</scope>
    <source>
        <strain evidence="8">Tokyo 01</strain>
    </source>
</reference>
<reference evidence="8" key="1">
    <citation type="submission" date="2017-11" db="EMBL/GenBank/DDBJ databases">
        <authorList>
            <person name="Watanabe M."/>
            <person name="Kojima H."/>
        </authorList>
    </citation>
    <scope>NUCLEOTIDE SEQUENCE [LARGE SCALE GENOMIC DNA]</scope>
    <source>
        <strain evidence="8">Tokyo 01</strain>
    </source>
</reference>
<dbReference type="InterPro" id="IPR001650">
    <property type="entry name" value="Helicase_C-like"/>
</dbReference>
<feature type="domain" description="Helicase C-terminal" evidence="6">
    <location>
        <begin position="259"/>
        <end position="428"/>
    </location>
</feature>
<dbReference type="SMART" id="SM00382">
    <property type="entry name" value="AAA"/>
    <property type="match status" value="1"/>
</dbReference>
<dbReference type="PROSITE" id="PS51194">
    <property type="entry name" value="HELICASE_CTER"/>
    <property type="match status" value="1"/>
</dbReference>
<dbReference type="InterPro" id="IPR024590">
    <property type="entry name" value="HrpA_C"/>
</dbReference>
<dbReference type="Gene3D" id="3.40.50.300">
    <property type="entry name" value="P-loop containing nucleotide triphosphate hydrolases"/>
    <property type="match status" value="2"/>
</dbReference>
<dbReference type="SMART" id="SM00847">
    <property type="entry name" value="HA2"/>
    <property type="match status" value="1"/>
</dbReference>
<evidence type="ECO:0000259" key="6">
    <source>
        <dbReference type="PROSITE" id="PS51194"/>
    </source>
</evidence>
<evidence type="ECO:0000256" key="4">
    <source>
        <dbReference type="ARBA" id="ARBA00022840"/>
    </source>
</evidence>
<keyword evidence="3" id="KW-0347">Helicase</keyword>
<protein>
    <submittedName>
        <fullName evidence="7">RNA polymerase subunit sigma-70</fullName>
    </submittedName>
</protein>
<dbReference type="InterPro" id="IPR010222">
    <property type="entry name" value="RNA_helicase_HrpA"/>
</dbReference>
<dbReference type="InterPro" id="IPR007502">
    <property type="entry name" value="Helicase-assoc_dom"/>
</dbReference>
<dbReference type="FunFam" id="1.20.120.1080:FF:000005">
    <property type="entry name" value="ATP-dependent helicase HrpA"/>
    <property type="match status" value="1"/>
</dbReference>
<dbReference type="PANTHER" id="PTHR18934">
    <property type="entry name" value="ATP-DEPENDENT RNA HELICASE"/>
    <property type="match status" value="1"/>
</dbReference>
<evidence type="ECO:0000313" key="7">
    <source>
        <dbReference type="EMBL" id="GBC60441.1"/>
    </source>
</evidence>
<dbReference type="InterPro" id="IPR027417">
    <property type="entry name" value="P-loop_NTPase"/>
</dbReference>